<dbReference type="OrthoDB" id="1743579at2759"/>
<dbReference type="InterPro" id="IPR029058">
    <property type="entry name" value="AB_hydrolase_fold"/>
</dbReference>
<dbReference type="AlphaFoldDB" id="A0A0C9UJ54"/>
<dbReference type="HOGENOM" id="CLU_034763_0_0_1"/>
<accession>A0A0C9UJ54</accession>
<evidence type="ECO:0000313" key="1">
    <source>
        <dbReference type="EMBL" id="KIJ34899.1"/>
    </source>
</evidence>
<dbReference type="Gene3D" id="3.40.50.1820">
    <property type="entry name" value="alpha/beta hydrolase"/>
    <property type="match status" value="1"/>
</dbReference>
<protein>
    <submittedName>
        <fullName evidence="1">Unplaced genomic scaffold SPHSTscaffold_119, whole genome shotgun sequence</fullName>
    </submittedName>
</protein>
<organism evidence="1 2">
    <name type="scientific">Sphaerobolus stellatus (strain SS14)</name>
    <dbReference type="NCBI Taxonomy" id="990650"/>
    <lineage>
        <taxon>Eukaryota</taxon>
        <taxon>Fungi</taxon>
        <taxon>Dikarya</taxon>
        <taxon>Basidiomycota</taxon>
        <taxon>Agaricomycotina</taxon>
        <taxon>Agaricomycetes</taxon>
        <taxon>Phallomycetidae</taxon>
        <taxon>Geastrales</taxon>
        <taxon>Sphaerobolaceae</taxon>
        <taxon>Sphaerobolus</taxon>
    </lineage>
</organism>
<name>A0A0C9UJ54_SPHS4</name>
<keyword evidence="2" id="KW-1185">Reference proteome</keyword>
<gene>
    <name evidence="1" type="ORF">M422DRAFT_262858</name>
</gene>
<evidence type="ECO:0000313" key="2">
    <source>
        <dbReference type="Proteomes" id="UP000054279"/>
    </source>
</evidence>
<reference evidence="1 2" key="1">
    <citation type="submission" date="2014-06" db="EMBL/GenBank/DDBJ databases">
        <title>Evolutionary Origins and Diversification of the Mycorrhizal Mutualists.</title>
        <authorList>
            <consortium name="DOE Joint Genome Institute"/>
            <consortium name="Mycorrhizal Genomics Consortium"/>
            <person name="Kohler A."/>
            <person name="Kuo A."/>
            <person name="Nagy L.G."/>
            <person name="Floudas D."/>
            <person name="Copeland A."/>
            <person name="Barry K.W."/>
            <person name="Cichocki N."/>
            <person name="Veneault-Fourrey C."/>
            <person name="LaButti K."/>
            <person name="Lindquist E.A."/>
            <person name="Lipzen A."/>
            <person name="Lundell T."/>
            <person name="Morin E."/>
            <person name="Murat C."/>
            <person name="Riley R."/>
            <person name="Ohm R."/>
            <person name="Sun H."/>
            <person name="Tunlid A."/>
            <person name="Henrissat B."/>
            <person name="Grigoriev I.V."/>
            <person name="Hibbett D.S."/>
            <person name="Martin F."/>
        </authorList>
    </citation>
    <scope>NUCLEOTIDE SEQUENCE [LARGE SCALE GENOMIC DNA]</scope>
    <source>
        <strain evidence="1 2">SS14</strain>
    </source>
</reference>
<sequence>MFTIIIPILALAITFRLLFVNAFSVTALDACSCSSGFIVVDIDAEVAVDPSVKKPLNSTALRRQKTTFNIFGKLCQPVMHNTKESPNVQLLLHGITYTKQYWDVQWNNFQNYSYMEYSCSHGVSSFAYDDVCAGQSKKPANSRECQLPTAAAVASSLAHQLKDGSIGTKLTGNPIPFQKVFGIGHSMGSVVLNYGAILEGRESPFTGLIFTGKLSSLRKFQRLGSLYLLIGLGHSLLGLDTINSIADSLPTASSVDPARWGDLDTGYITTLDVDQRTMFYGPPGTFDTNILQLDSLTKDVSTVWMLIQSVTGNINNPTQFHGPVTTIDGALDAISGCPCNETTFPVTEKAFFPDANYTAILIPGQGHDLNLEFGAKDVFPIMLDLFKKATD</sequence>
<proteinExistence type="predicted"/>
<dbReference type="SUPFAM" id="SSF53474">
    <property type="entry name" value="alpha/beta-Hydrolases"/>
    <property type="match status" value="1"/>
</dbReference>
<dbReference type="EMBL" id="KN837194">
    <property type="protein sequence ID" value="KIJ34899.1"/>
    <property type="molecule type" value="Genomic_DNA"/>
</dbReference>
<dbReference type="Proteomes" id="UP000054279">
    <property type="component" value="Unassembled WGS sequence"/>
</dbReference>